<gene>
    <name evidence="1" type="ORF">P7K49_030423</name>
</gene>
<comment type="caution">
    <text evidence="1">The sequence shown here is derived from an EMBL/GenBank/DDBJ whole genome shotgun (WGS) entry which is preliminary data.</text>
</comment>
<sequence length="116" mass="12708">MERQVRARLAVPVVPADRAGPDPGVSPAQVLLSEPEEAAALYRGLSRHPSLSAACLGPEVTTQYGGQYRTVHTEWTQRDLERMENIRFCRQYLVFHDGDSVVFAGPAGNSVETLGE</sequence>
<proteinExistence type="predicted"/>
<evidence type="ECO:0000313" key="1">
    <source>
        <dbReference type="EMBL" id="KAK2091139.1"/>
    </source>
</evidence>
<dbReference type="EMBL" id="JASSZA010000016">
    <property type="protein sequence ID" value="KAK2091139.1"/>
    <property type="molecule type" value="Genomic_DNA"/>
</dbReference>
<dbReference type="Proteomes" id="UP001266305">
    <property type="component" value="Unassembled WGS sequence"/>
</dbReference>
<keyword evidence="2" id="KW-1185">Reference proteome</keyword>
<name>A0ABQ9U250_SAGOE</name>
<organism evidence="1 2">
    <name type="scientific">Saguinus oedipus</name>
    <name type="common">Cotton-top tamarin</name>
    <name type="synonym">Oedipomidas oedipus</name>
    <dbReference type="NCBI Taxonomy" id="9490"/>
    <lineage>
        <taxon>Eukaryota</taxon>
        <taxon>Metazoa</taxon>
        <taxon>Chordata</taxon>
        <taxon>Craniata</taxon>
        <taxon>Vertebrata</taxon>
        <taxon>Euteleostomi</taxon>
        <taxon>Mammalia</taxon>
        <taxon>Eutheria</taxon>
        <taxon>Euarchontoglires</taxon>
        <taxon>Primates</taxon>
        <taxon>Haplorrhini</taxon>
        <taxon>Platyrrhini</taxon>
        <taxon>Cebidae</taxon>
        <taxon>Callitrichinae</taxon>
        <taxon>Saguinus</taxon>
    </lineage>
</organism>
<evidence type="ECO:0000313" key="2">
    <source>
        <dbReference type="Proteomes" id="UP001266305"/>
    </source>
</evidence>
<protein>
    <submittedName>
        <fullName evidence="1">Uncharacterized protein</fullName>
    </submittedName>
</protein>
<accession>A0ABQ9U250</accession>
<reference evidence="1 2" key="1">
    <citation type="submission" date="2023-05" db="EMBL/GenBank/DDBJ databases">
        <title>B98-5 Cell Line De Novo Hybrid Assembly: An Optical Mapping Approach.</title>
        <authorList>
            <person name="Kananen K."/>
            <person name="Auerbach J.A."/>
            <person name="Kautto E."/>
            <person name="Blachly J.S."/>
        </authorList>
    </citation>
    <scope>NUCLEOTIDE SEQUENCE [LARGE SCALE GENOMIC DNA]</scope>
    <source>
        <strain evidence="1">B95-8</strain>
        <tissue evidence="1">Cell line</tissue>
    </source>
</reference>